<evidence type="ECO:0000313" key="1">
    <source>
        <dbReference type="EMBL" id="TDL29039.1"/>
    </source>
</evidence>
<organism evidence="1 2">
    <name type="scientific">Rickenella mellea</name>
    <dbReference type="NCBI Taxonomy" id="50990"/>
    <lineage>
        <taxon>Eukaryota</taxon>
        <taxon>Fungi</taxon>
        <taxon>Dikarya</taxon>
        <taxon>Basidiomycota</taxon>
        <taxon>Agaricomycotina</taxon>
        <taxon>Agaricomycetes</taxon>
        <taxon>Hymenochaetales</taxon>
        <taxon>Rickenellaceae</taxon>
        <taxon>Rickenella</taxon>
    </lineage>
</organism>
<dbReference type="Proteomes" id="UP000294933">
    <property type="component" value="Unassembled WGS sequence"/>
</dbReference>
<dbReference type="VEuPathDB" id="FungiDB:BD410DRAFT_1463"/>
<proteinExistence type="predicted"/>
<dbReference type="EMBL" id="ML170156">
    <property type="protein sequence ID" value="TDL29039.1"/>
    <property type="molecule type" value="Genomic_DNA"/>
</dbReference>
<name>A0A4R5XDB1_9AGAM</name>
<protein>
    <submittedName>
        <fullName evidence="1">Uncharacterized protein</fullName>
    </submittedName>
</protein>
<keyword evidence="2" id="KW-1185">Reference proteome</keyword>
<reference evidence="1 2" key="1">
    <citation type="submission" date="2018-06" db="EMBL/GenBank/DDBJ databases">
        <title>A transcriptomic atlas of mushroom development highlights an independent origin of complex multicellularity.</title>
        <authorList>
            <consortium name="DOE Joint Genome Institute"/>
            <person name="Krizsan K."/>
            <person name="Almasi E."/>
            <person name="Merenyi Z."/>
            <person name="Sahu N."/>
            <person name="Viragh M."/>
            <person name="Koszo T."/>
            <person name="Mondo S."/>
            <person name="Kiss B."/>
            <person name="Balint B."/>
            <person name="Kues U."/>
            <person name="Barry K."/>
            <person name="Hegedus J.C."/>
            <person name="Henrissat B."/>
            <person name="Johnson J."/>
            <person name="Lipzen A."/>
            <person name="Ohm R."/>
            <person name="Nagy I."/>
            <person name="Pangilinan J."/>
            <person name="Yan J."/>
            <person name="Xiong Y."/>
            <person name="Grigoriev I.V."/>
            <person name="Hibbett D.S."/>
            <person name="Nagy L.G."/>
        </authorList>
    </citation>
    <scope>NUCLEOTIDE SEQUENCE [LARGE SCALE GENOMIC DNA]</scope>
    <source>
        <strain evidence="1 2">SZMC22713</strain>
    </source>
</reference>
<sequence length="80" mass="9108">MPRSACQMISLIVLDASLNTRRAAFDSSIDITCGLAQNFNSVGSCAVYRSADSQLWIREFIPHYYATNLGISPWKFRFQW</sequence>
<gene>
    <name evidence="1" type="ORF">BD410DRAFT_1463</name>
</gene>
<accession>A0A4R5XDB1</accession>
<dbReference type="AlphaFoldDB" id="A0A4R5XDB1"/>
<evidence type="ECO:0000313" key="2">
    <source>
        <dbReference type="Proteomes" id="UP000294933"/>
    </source>
</evidence>